<dbReference type="CDD" id="cd01414">
    <property type="entry name" value="SAICAR_synt_Sc"/>
    <property type="match status" value="1"/>
</dbReference>
<evidence type="ECO:0000256" key="4">
    <source>
        <dbReference type="ARBA" id="ARBA00016460"/>
    </source>
</evidence>
<dbReference type="Gene3D" id="3.30.470.20">
    <property type="entry name" value="ATP-grasp fold, B domain"/>
    <property type="match status" value="1"/>
</dbReference>
<dbReference type="GO" id="GO:0005737">
    <property type="term" value="C:cytoplasm"/>
    <property type="evidence" value="ECO:0007669"/>
    <property type="project" value="TreeGrafter"/>
</dbReference>
<dbReference type="PROSITE" id="PS01057">
    <property type="entry name" value="SAICAR_SYNTHETASE_1"/>
    <property type="match status" value="1"/>
</dbReference>
<dbReference type="Proteomes" id="UP000003009">
    <property type="component" value="Unassembled WGS sequence"/>
</dbReference>
<dbReference type="PROSITE" id="PS01058">
    <property type="entry name" value="SAICAR_SYNTHETASE_2"/>
    <property type="match status" value="1"/>
</dbReference>
<dbReference type="STRING" id="629741.GCWU000324_01072"/>
<comment type="pathway">
    <text evidence="1 11">Purine metabolism; IMP biosynthesis via de novo pathway; 5-amino-1-(5-phospho-D-ribosyl)imidazole-4-carboxamide from 5-amino-1-(5-phospho-D-ribosyl)imidazole-4-carboxylate: step 1/2.</text>
</comment>
<keyword evidence="14" id="KW-1185">Reference proteome</keyword>
<evidence type="ECO:0000256" key="10">
    <source>
        <dbReference type="ARBA" id="ARBA00048475"/>
    </source>
</evidence>
<keyword evidence="8 11" id="KW-0067">ATP-binding</keyword>
<evidence type="ECO:0000313" key="14">
    <source>
        <dbReference type="Proteomes" id="UP000003009"/>
    </source>
</evidence>
<dbReference type="AlphaFoldDB" id="C4GG05"/>
<evidence type="ECO:0000256" key="3">
    <source>
        <dbReference type="ARBA" id="ARBA00012217"/>
    </source>
</evidence>
<dbReference type="EMBL" id="ACJW02000002">
    <property type="protein sequence ID" value="EEP69160.1"/>
    <property type="molecule type" value="Genomic_DNA"/>
</dbReference>
<dbReference type="FunFam" id="3.30.470.20:FF:000015">
    <property type="entry name" value="Phosphoribosylaminoimidazole-succinocarboxamide synthase"/>
    <property type="match status" value="1"/>
</dbReference>
<feature type="domain" description="SAICAR synthetase/ADE2 N-terminal" evidence="12">
    <location>
        <begin position="47"/>
        <end position="300"/>
    </location>
</feature>
<evidence type="ECO:0000313" key="13">
    <source>
        <dbReference type="EMBL" id="EEP69160.1"/>
    </source>
</evidence>
<dbReference type="Pfam" id="PF01259">
    <property type="entry name" value="SAICAR_synt"/>
    <property type="match status" value="1"/>
</dbReference>
<evidence type="ECO:0000256" key="7">
    <source>
        <dbReference type="ARBA" id="ARBA00022755"/>
    </source>
</evidence>
<keyword evidence="6 11" id="KW-0547">Nucleotide-binding</keyword>
<evidence type="ECO:0000256" key="1">
    <source>
        <dbReference type="ARBA" id="ARBA00004672"/>
    </source>
</evidence>
<comment type="similarity">
    <text evidence="2 11">Belongs to the SAICAR synthetase family.</text>
</comment>
<dbReference type="SUPFAM" id="SSF56104">
    <property type="entry name" value="SAICAR synthase-like"/>
    <property type="match status" value="1"/>
</dbReference>
<protein>
    <recommendedName>
        <fullName evidence="4 11">Phosphoribosylaminoimidazole-succinocarboxamide synthase</fullName>
        <ecNumber evidence="3 11">6.3.2.6</ecNumber>
    </recommendedName>
    <alternativeName>
        <fullName evidence="9 11">SAICAR synthetase</fullName>
    </alternativeName>
</protein>
<dbReference type="EC" id="6.3.2.6" evidence="3 11"/>
<dbReference type="NCBIfam" id="TIGR00081">
    <property type="entry name" value="purC"/>
    <property type="match status" value="1"/>
</dbReference>
<keyword evidence="5 11" id="KW-0436">Ligase</keyword>
<dbReference type="GO" id="GO:0005524">
    <property type="term" value="F:ATP binding"/>
    <property type="evidence" value="ECO:0007669"/>
    <property type="project" value="UniProtKB-KW"/>
</dbReference>
<evidence type="ECO:0000256" key="5">
    <source>
        <dbReference type="ARBA" id="ARBA00022598"/>
    </source>
</evidence>
<dbReference type="PANTHER" id="PTHR43700">
    <property type="entry name" value="PHOSPHORIBOSYLAMINOIMIDAZOLE-SUCCINOCARBOXAMIDE SYNTHASE"/>
    <property type="match status" value="1"/>
</dbReference>
<dbReference type="HAMAP" id="MF_00137">
    <property type="entry name" value="SAICAR_synth"/>
    <property type="match status" value="1"/>
</dbReference>
<dbReference type="NCBIfam" id="NF010568">
    <property type="entry name" value="PRK13961.1"/>
    <property type="match status" value="1"/>
</dbReference>
<keyword evidence="7 11" id="KW-0658">Purine biosynthesis</keyword>
<sequence length="325" mass="36010">MRTYAQPKAYIAAQSARLKPHPQPFLAAHSPNHPKESLTMTTIPLKKLYSGKVRDLYEINEQTMLIVASDRLSAFDVILNEPIPHKGEILTQISNFWFNKLAHIMPNHFTGQTVHDILPEATARAIAQRAVVAKRLTPVKIEAVVRGYLSGSGWKAYQATGEICGIQLPAHLHEAEKLPEVIFTPSTKAAVGDHDENISFERCADLIGSELAQQVRAKAIQLYTEAAAYAATRGIIIADTKFEFGLDANGTLTLMDEVLTPDSSRFWAAQSYQVGSNPPSFDKQFIRDWLERSGWNKQPPAPAIPEDVLAKTVAKYQEALRLLTA</sequence>
<dbReference type="InterPro" id="IPR028923">
    <property type="entry name" value="SAICAR_synt/ADE2_N"/>
</dbReference>
<gene>
    <name evidence="11 13" type="primary">purC</name>
    <name evidence="13" type="ORF">GCWU000324_01072</name>
</gene>
<dbReference type="GO" id="GO:0006189">
    <property type="term" value="P:'de novo' IMP biosynthetic process"/>
    <property type="evidence" value="ECO:0007669"/>
    <property type="project" value="UniProtKB-UniRule"/>
</dbReference>
<name>C4GG05_9NEIS</name>
<evidence type="ECO:0000256" key="11">
    <source>
        <dbReference type="HAMAP-Rule" id="MF_00137"/>
    </source>
</evidence>
<accession>C4GG05</accession>
<dbReference type="FunFam" id="3.30.200.20:FF:000365">
    <property type="entry name" value="Phosphoribosylaminoimidazole-succinocarboxamide synthase"/>
    <property type="match status" value="1"/>
</dbReference>
<dbReference type="Gene3D" id="3.30.200.20">
    <property type="entry name" value="Phosphorylase Kinase, domain 1"/>
    <property type="match status" value="1"/>
</dbReference>
<proteinExistence type="inferred from homology"/>
<dbReference type="HOGENOM" id="CLU_045637_0_0_4"/>
<dbReference type="InterPro" id="IPR018236">
    <property type="entry name" value="SAICAR_synthetase_CS"/>
</dbReference>
<dbReference type="GO" id="GO:0004639">
    <property type="term" value="F:phosphoribosylaminoimidazolesuccinocarboxamide synthase activity"/>
    <property type="evidence" value="ECO:0007669"/>
    <property type="project" value="UniProtKB-UniRule"/>
</dbReference>
<evidence type="ECO:0000256" key="2">
    <source>
        <dbReference type="ARBA" id="ARBA00010190"/>
    </source>
</evidence>
<organism evidence="13 14">
    <name type="scientific">Kingella oralis ATCC 51147</name>
    <dbReference type="NCBI Taxonomy" id="629741"/>
    <lineage>
        <taxon>Bacteria</taxon>
        <taxon>Pseudomonadati</taxon>
        <taxon>Pseudomonadota</taxon>
        <taxon>Betaproteobacteria</taxon>
        <taxon>Neisseriales</taxon>
        <taxon>Neisseriaceae</taxon>
        <taxon>Kingella</taxon>
    </lineage>
</organism>
<comment type="catalytic activity">
    <reaction evidence="10 11">
        <text>5-amino-1-(5-phospho-D-ribosyl)imidazole-4-carboxylate + L-aspartate + ATP = (2S)-2-[5-amino-1-(5-phospho-beta-D-ribosyl)imidazole-4-carboxamido]succinate + ADP + phosphate + 2 H(+)</text>
        <dbReference type="Rhea" id="RHEA:22628"/>
        <dbReference type="ChEBI" id="CHEBI:15378"/>
        <dbReference type="ChEBI" id="CHEBI:29991"/>
        <dbReference type="ChEBI" id="CHEBI:30616"/>
        <dbReference type="ChEBI" id="CHEBI:43474"/>
        <dbReference type="ChEBI" id="CHEBI:58443"/>
        <dbReference type="ChEBI" id="CHEBI:77657"/>
        <dbReference type="ChEBI" id="CHEBI:456216"/>
        <dbReference type="EC" id="6.3.2.6"/>
    </reaction>
</comment>
<evidence type="ECO:0000256" key="8">
    <source>
        <dbReference type="ARBA" id="ARBA00022840"/>
    </source>
</evidence>
<dbReference type="UniPathway" id="UPA00074">
    <property type="reaction ID" value="UER00131"/>
</dbReference>
<dbReference type="PANTHER" id="PTHR43700:SF1">
    <property type="entry name" value="PHOSPHORIBOSYLAMINOIMIDAZOLE-SUCCINOCARBOXAMIDE SYNTHASE"/>
    <property type="match status" value="1"/>
</dbReference>
<comment type="caution">
    <text evidence="13">The sequence shown here is derived from an EMBL/GenBank/DDBJ whole genome shotgun (WGS) entry which is preliminary data.</text>
</comment>
<reference evidence="13" key="1">
    <citation type="submission" date="2009-04" db="EMBL/GenBank/DDBJ databases">
        <authorList>
            <person name="Weinstock G."/>
            <person name="Sodergren E."/>
            <person name="Clifton S."/>
            <person name="Fulton L."/>
            <person name="Fulton B."/>
            <person name="Courtney L."/>
            <person name="Fronick C."/>
            <person name="Harrison M."/>
            <person name="Strong C."/>
            <person name="Farmer C."/>
            <person name="Delahaunty K."/>
            <person name="Markovic C."/>
            <person name="Hall O."/>
            <person name="Minx P."/>
            <person name="Tomlinson C."/>
            <person name="Mitreva M."/>
            <person name="Nelson J."/>
            <person name="Hou S."/>
            <person name="Wollam A."/>
            <person name="Pepin K.H."/>
            <person name="Johnson M."/>
            <person name="Bhonagiri V."/>
            <person name="Nash W.E."/>
            <person name="Warren W."/>
            <person name="Chinwalla A."/>
            <person name="Mardis E.R."/>
            <person name="Wilson R.K."/>
        </authorList>
    </citation>
    <scope>NUCLEOTIDE SEQUENCE [LARGE SCALE GENOMIC DNA]</scope>
    <source>
        <strain evidence="13">ATCC 51147</strain>
    </source>
</reference>
<dbReference type="InterPro" id="IPR001636">
    <property type="entry name" value="SAICAR_synth"/>
</dbReference>
<evidence type="ECO:0000259" key="12">
    <source>
        <dbReference type="Pfam" id="PF01259"/>
    </source>
</evidence>
<evidence type="ECO:0000256" key="6">
    <source>
        <dbReference type="ARBA" id="ARBA00022741"/>
    </source>
</evidence>
<evidence type="ECO:0000256" key="9">
    <source>
        <dbReference type="ARBA" id="ARBA00030409"/>
    </source>
</evidence>